<name>A0A8S4SIN9_9NEOP</name>
<reference evidence="2" key="1">
    <citation type="submission" date="2022-03" db="EMBL/GenBank/DDBJ databases">
        <authorList>
            <person name="Lindestad O."/>
        </authorList>
    </citation>
    <scope>NUCLEOTIDE SEQUENCE</scope>
</reference>
<evidence type="ECO:0000313" key="2">
    <source>
        <dbReference type="EMBL" id="CAH2268919.1"/>
    </source>
</evidence>
<accession>A0A8S4SIN9</accession>
<dbReference type="EMBL" id="CAKXAJ010026485">
    <property type="protein sequence ID" value="CAH2268919.1"/>
    <property type="molecule type" value="Genomic_DNA"/>
</dbReference>
<proteinExistence type="predicted"/>
<comment type="caution">
    <text evidence="2">The sequence shown here is derived from an EMBL/GenBank/DDBJ whole genome shotgun (WGS) entry which is preliminary data.</text>
</comment>
<organism evidence="2 3">
    <name type="scientific">Pararge aegeria aegeria</name>
    <dbReference type="NCBI Taxonomy" id="348720"/>
    <lineage>
        <taxon>Eukaryota</taxon>
        <taxon>Metazoa</taxon>
        <taxon>Ecdysozoa</taxon>
        <taxon>Arthropoda</taxon>
        <taxon>Hexapoda</taxon>
        <taxon>Insecta</taxon>
        <taxon>Pterygota</taxon>
        <taxon>Neoptera</taxon>
        <taxon>Endopterygota</taxon>
        <taxon>Lepidoptera</taxon>
        <taxon>Glossata</taxon>
        <taxon>Ditrysia</taxon>
        <taxon>Papilionoidea</taxon>
        <taxon>Nymphalidae</taxon>
        <taxon>Satyrinae</taxon>
        <taxon>Satyrini</taxon>
        <taxon>Parargina</taxon>
        <taxon>Pararge</taxon>
    </lineage>
</organism>
<sequence length="127" mass="14318">MDVGVPKCWNGSPALVSVGRPPTRGTDDIKRVAGSRSPKQNKTVEFRTPYKKPMSSNGGLSVMKIKPLQLIVVKCSQHLLRMLWFRSETCVEGTLPRICLVWSIRIEVIINYTIQILLLFAEYSKLS</sequence>
<keyword evidence="3" id="KW-1185">Reference proteome</keyword>
<evidence type="ECO:0000313" key="3">
    <source>
        <dbReference type="Proteomes" id="UP000838756"/>
    </source>
</evidence>
<feature type="region of interest" description="Disordered" evidence="1">
    <location>
        <begin position="20"/>
        <end position="43"/>
    </location>
</feature>
<dbReference type="OrthoDB" id="7466345at2759"/>
<dbReference type="AlphaFoldDB" id="A0A8S4SIN9"/>
<dbReference type="Proteomes" id="UP000838756">
    <property type="component" value="Unassembled WGS sequence"/>
</dbReference>
<evidence type="ECO:0000256" key="1">
    <source>
        <dbReference type="SAM" id="MobiDB-lite"/>
    </source>
</evidence>
<gene>
    <name evidence="2" type="primary">jg2789</name>
    <name evidence="2" type="ORF">PAEG_LOCUS27220</name>
</gene>
<protein>
    <submittedName>
        <fullName evidence="2">Jg2789 protein</fullName>
    </submittedName>
</protein>